<name>A0A4R6NBG0_9BURK</name>
<dbReference type="SUPFAM" id="SSF49764">
    <property type="entry name" value="HSP20-like chaperones"/>
    <property type="match status" value="1"/>
</dbReference>
<evidence type="ECO:0000256" key="1">
    <source>
        <dbReference type="PROSITE-ProRule" id="PRU00285"/>
    </source>
</evidence>
<dbReference type="InterPro" id="IPR002068">
    <property type="entry name" value="A-crystallin/Hsp20_dom"/>
</dbReference>
<dbReference type="EMBL" id="SNXE01000002">
    <property type="protein sequence ID" value="TDP11974.1"/>
    <property type="molecule type" value="Genomic_DNA"/>
</dbReference>
<dbReference type="OrthoDB" id="9808910at2"/>
<dbReference type="RefSeq" id="WP_133602736.1">
    <property type="nucleotide sequence ID" value="NZ_JAUFPJ010000002.1"/>
</dbReference>
<gene>
    <name evidence="4" type="ORF">DFR39_102362</name>
</gene>
<dbReference type="InterPro" id="IPR031107">
    <property type="entry name" value="Small_HSP"/>
</dbReference>
<dbReference type="InterPro" id="IPR008978">
    <property type="entry name" value="HSP20-like_chaperone"/>
</dbReference>
<dbReference type="Pfam" id="PF00011">
    <property type="entry name" value="HSP20"/>
    <property type="match status" value="1"/>
</dbReference>
<dbReference type="PROSITE" id="PS01031">
    <property type="entry name" value="SHSP"/>
    <property type="match status" value="1"/>
</dbReference>
<evidence type="ECO:0000259" key="3">
    <source>
        <dbReference type="PROSITE" id="PS01031"/>
    </source>
</evidence>
<dbReference type="AlphaFoldDB" id="A0A4R6NBG0"/>
<reference evidence="4 5" key="1">
    <citation type="submission" date="2019-03" db="EMBL/GenBank/DDBJ databases">
        <title>Genomic Encyclopedia of Type Strains, Phase IV (KMG-IV): sequencing the most valuable type-strain genomes for metagenomic binning, comparative biology and taxonomic classification.</title>
        <authorList>
            <person name="Goeker M."/>
        </authorList>
    </citation>
    <scope>NUCLEOTIDE SEQUENCE [LARGE SCALE GENOMIC DNA]</scope>
    <source>
        <strain evidence="4 5">DSM 25082</strain>
    </source>
</reference>
<organism evidence="4 5">
    <name type="scientific">Roseateles asaccharophilus</name>
    <dbReference type="NCBI Taxonomy" id="582607"/>
    <lineage>
        <taxon>Bacteria</taxon>
        <taxon>Pseudomonadati</taxon>
        <taxon>Pseudomonadota</taxon>
        <taxon>Betaproteobacteria</taxon>
        <taxon>Burkholderiales</taxon>
        <taxon>Sphaerotilaceae</taxon>
        <taxon>Roseateles</taxon>
    </lineage>
</organism>
<protein>
    <submittedName>
        <fullName evidence="4">Heat shock protein Hsp20</fullName>
    </submittedName>
</protein>
<keyword evidence="4" id="KW-0346">Stress response</keyword>
<dbReference type="Proteomes" id="UP000295357">
    <property type="component" value="Unassembled WGS sequence"/>
</dbReference>
<comment type="similarity">
    <text evidence="1 2">Belongs to the small heat shock protein (HSP20) family.</text>
</comment>
<evidence type="ECO:0000313" key="5">
    <source>
        <dbReference type="Proteomes" id="UP000295357"/>
    </source>
</evidence>
<evidence type="ECO:0000313" key="4">
    <source>
        <dbReference type="EMBL" id="TDP11974.1"/>
    </source>
</evidence>
<dbReference type="Gene3D" id="2.60.40.790">
    <property type="match status" value="1"/>
</dbReference>
<evidence type="ECO:0000256" key="2">
    <source>
        <dbReference type="RuleBase" id="RU003616"/>
    </source>
</evidence>
<dbReference type="CDD" id="cd06464">
    <property type="entry name" value="ACD_sHsps-like"/>
    <property type="match status" value="1"/>
</dbReference>
<keyword evidence="5" id="KW-1185">Reference proteome</keyword>
<dbReference type="PANTHER" id="PTHR11527">
    <property type="entry name" value="HEAT-SHOCK PROTEIN 20 FAMILY MEMBER"/>
    <property type="match status" value="1"/>
</dbReference>
<accession>A0A4R6NBG0</accession>
<sequence>MSAYPPRSSQEATIPGLLQQLMPALRAAMDTDALGDGIRLDICETAQDYRVRAELPGAHKDSVRVTVDRNFVNIAADIPAYDEDFPTGSGAARVLLREGREGPVTRGFSLAHDIDAGRVQARYDNGVLNLVLPKREATSSRTIAVQQARP</sequence>
<comment type="caution">
    <text evidence="4">The sequence shown here is derived from an EMBL/GenBank/DDBJ whole genome shotgun (WGS) entry which is preliminary data.</text>
</comment>
<proteinExistence type="inferred from homology"/>
<feature type="domain" description="SHSP" evidence="3">
    <location>
        <begin position="29"/>
        <end position="148"/>
    </location>
</feature>